<dbReference type="Pfam" id="PF02624">
    <property type="entry name" value="YcaO"/>
    <property type="match status" value="1"/>
</dbReference>
<dbReference type="PANTHER" id="PTHR37809">
    <property type="entry name" value="RIBOSOMAL PROTEIN S12 METHYLTHIOTRANSFERASE ACCESSORY FACTOR YCAO"/>
    <property type="match status" value="1"/>
</dbReference>
<name>A0ABY8F9H8_9HYPH</name>
<evidence type="ECO:0000313" key="3">
    <source>
        <dbReference type="Proteomes" id="UP001209803"/>
    </source>
</evidence>
<reference evidence="2 3" key="1">
    <citation type="submission" date="2023-03" db="EMBL/GenBank/DDBJ databases">
        <title>Roseibium porphyridii sp. nov. and Roseibium rhodosorbium sp. nov. isolated from marine algae, Porphyridium cruentum and Rhodosorus marinus, respectively.</title>
        <authorList>
            <person name="Lee M.W."/>
            <person name="Choi B.J."/>
            <person name="Lee J.K."/>
            <person name="Choi D.G."/>
            <person name="Baek J.H."/>
            <person name="Bayburt H."/>
            <person name="Kim J.M."/>
            <person name="Han D.M."/>
            <person name="Kim K.H."/>
            <person name="Jeon C.O."/>
        </authorList>
    </citation>
    <scope>NUCLEOTIDE SEQUENCE [LARGE SCALE GENOMIC DNA]</scope>
    <source>
        <strain evidence="2 3">KMA01</strain>
    </source>
</reference>
<protein>
    <submittedName>
        <fullName evidence="2">YcaO-like family protein</fullName>
    </submittedName>
</protein>
<dbReference type="EMBL" id="CP120863">
    <property type="protein sequence ID" value="WFE89900.1"/>
    <property type="molecule type" value="Genomic_DNA"/>
</dbReference>
<dbReference type="InterPro" id="IPR003776">
    <property type="entry name" value="YcaO-like_dom"/>
</dbReference>
<organism evidence="2 3">
    <name type="scientific">Roseibium porphyridii</name>
    <dbReference type="NCBI Taxonomy" id="2866279"/>
    <lineage>
        <taxon>Bacteria</taxon>
        <taxon>Pseudomonadati</taxon>
        <taxon>Pseudomonadota</taxon>
        <taxon>Alphaproteobacteria</taxon>
        <taxon>Hyphomicrobiales</taxon>
        <taxon>Stappiaceae</taxon>
        <taxon>Roseibium</taxon>
    </lineage>
</organism>
<accession>A0ABY8F9H8</accession>
<evidence type="ECO:0000313" key="2">
    <source>
        <dbReference type="EMBL" id="WFE89900.1"/>
    </source>
</evidence>
<sequence length="397" mass="42980">MDEVSPNLELFDEISAICRNSPTSKLSRRFSADEYLSRLKPHLTSFGISRLADVTGLDRIGVPVVQAVRPLARSNAVNQGKGLTLSEAAVSAIIEALETFACESPDQIGGRASPNEIYGHAAIHKLSCHLPPEMAEEWMENPIAFMRGIEPMSQDIVSVPAALISTDYTPSSSHAVSPFVRTTTGLGGGGSLEEAIQHGFLEVLERISTEKAMTTHGFFEKNRIAPDTNVDACTDELIMQVQDAGLLFAAYECPPVGRFPVVWVRLLDERASATSLPFAADGFACRPTFSGALRAALLESIQTRASVISGSREDITRRSYPRNHDDQLIAFERRQMSKTPANSPSFAGNNSAVSVKDFTEALAEAGLTSAIVPVLALEDVPLFIVRVVPLVGQRWRA</sequence>
<dbReference type="NCBIfam" id="TIGR00702">
    <property type="entry name" value="YcaO-type kinase domain"/>
    <property type="match status" value="1"/>
</dbReference>
<dbReference type="RefSeq" id="WP_265680077.1">
    <property type="nucleotide sequence ID" value="NZ_CP120863.1"/>
</dbReference>
<keyword evidence="3" id="KW-1185">Reference proteome</keyword>
<dbReference type="Proteomes" id="UP001209803">
    <property type="component" value="Chromosome"/>
</dbReference>
<proteinExistence type="predicted"/>
<gene>
    <name evidence="2" type="ORF">K1718_00675</name>
</gene>
<dbReference type="Gene3D" id="3.30.1330.230">
    <property type="match status" value="1"/>
</dbReference>
<evidence type="ECO:0000259" key="1">
    <source>
        <dbReference type="PROSITE" id="PS51664"/>
    </source>
</evidence>
<dbReference type="PANTHER" id="PTHR37809:SF1">
    <property type="entry name" value="RIBOSOMAL PROTEIN S12 METHYLTHIOTRANSFERASE ACCESSORY FACTOR YCAO"/>
    <property type="match status" value="1"/>
</dbReference>
<dbReference type="PROSITE" id="PS51664">
    <property type="entry name" value="YCAO"/>
    <property type="match status" value="1"/>
</dbReference>
<feature type="domain" description="YcaO" evidence="1">
    <location>
        <begin position="80"/>
        <end position="397"/>
    </location>
</feature>